<sequence length="70" mass="8203">MNDDIELPQTRKDNGDLVAHGPAAQLKQLHCPWRGLNSRHQLCQRDYLQNKSTPAFSRVERYKRKTLVMQ</sequence>
<organism evidence="1">
    <name type="scientific">Timema douglasi</name>
    <name type="common">Walking stick</name>
    <dbReference type="NCBI Taxonomy" id="61478"/>
    <lineage>
        <taxon>Eukaryota</taxon>
        <taxon>Metazoa</taxon>
        <taxon>Ecdysozoa</taxon>
        <taxon>Arthropoda</taxon>
        <taxon>Hexapoda</taxon>
        <taxon>Insecta</taxon>
        <taxon>Pterygota</taxon>
        <taxon>Neoptera</taxon>
        <taxon>Polyneoptera</taxon>
        <taxon>Phasmatodea</taxon>
        <taxon>Timematodea</taxon>
        <taxon>Timematoidea</taxon>
        <taxon>Timematidae</taxon>
        <taxon>Timema</taxon>
    </lineage>
</organism>
<dbReference type="EMBL" id="OA564859">
    <property type="protein sequence ID" value="CAD7195705.1"/>
    <property type="molecule type" value="Genomic_DNA"/>
</dbReference>
<gene>
    <name evidence="1" type="ORF">TDIB3V08_LOCUS2083</name>
</gene>
<name>A0A7R8VC64_TIMDO</name>
<protein>
    <submittedName>
        <fullName evidence="1">Uncharacterized protein</fullName>
    </submittedName>
</protein>
<proteinExistence type="predicted"/>
<evidence type="ECO:0000313" key="1">
    <source>
        <dbReference type="EMBL" id="CAD7195705.1"/>
    </source>
</evidence>
<accession>A0A7R8VC64</accession>
<dbReference type="AlphaFoldDB" id="A0A7R8VC64"/>
<reference evidence="1" key="1">
    <citation type="submission" date="2020-11" db="EMBL/GenBank/DDBJ databases">
        <authorList>
            <person name="Tran Van P."/>
        </authorList>
    </citation>
    <scope>NUCLEOTIDE SEQUENCE</scope>
</reference>